<dbReference type="CDD" id="cd02947">
    <property type="entry name" value="TRX_family"/>
    <property type="match status" value="1"/>
</dbReference>
<reference evidence="6" key="1">
    <citation type="journal article" date="2017" name="Nat. Microbiol.">
        <title>Global analysis of biosynthetic gene clusters reveals vast potential of secondary metabolite production in Penicillium species.</title>
        <authorList>
            <person name="Nielsen J.C."/>
            <person name="Grijseels S."/>
            <person name="Prigent S."/>
            <person name="Ji B."/>
            <person name="Dainat J."/>
            <person name="Nielsen K.F."/>
            <person name="Frisvad J.C."/>
            <person name="Workman M."/>
            <person name="Nielsen J."/>
        </authorList>
    </citation>
    <scope>NUCLEOTIDE SEQUENCE [LARGE SCALE GENOMIC DNA]</scope>
    <source>
        <strain evidence="6">IBT 11843</strain>
    </source>
</reference>
<dbReference type="AlphaFoldDB" id="A0A1V6PB50"/>
<keyword evidence="6" id="KW-1185">Reference proteome</keyword>
<accession>A0A1V6PB50</accession>
<evidence type="ECO:0000256" key="2">
    <source>
        <dbReference type="ARBA" id="ARBA00023157"/>
    </source>
</evidence>
<evidence type="ECO:0000313" key="6">
    <source>
        <dbReference type="Proteomes" id="UP000191522"/>
    </source>
</evidence>
<keyword evidence="3" id="KW-0732">Signal</keyword>
<feature type="domain" description="Thioredoxin" evidence="4">
    <location>
        <begin position="16"/>
        <end position="137"/>
    </location>
</feature>
<gene>
    <name evidence="5" type="ORF">PENDEC_c011G05683</name>
</gene>
<keyword evidence="2" id="KW-1015">Disulfide bond</keyword>
<comment type="similarity">
    <text evidence="1">Belongs to the thioredoxin family.</text>
</comment>
<evidence type="ECO:0000259" key="4">
    <source>
        <dbReference type="PROSITE" id="PS51352"/>
    </source>
</evidence>
<dbReference type="PANTHER" id="PTHR46115">
    <property type="entry name" value="THIOREDOXIN-LIKE PROTEIN 1"/>
    <property type="match status" value="1"/>
</dbReference>
<evidence type="ECO:0000256" key="1">
    <source>
        <dbReference type="ARBA" id="ARBA00008987"/>
    </source>
</evidence>
<name>A0A1V6PB50_PENDC</name>
<comment type="caution">
    <text evidence="5">The sequence shown here is derived from an EMBL/GenBank/DDBJ whole genome shotgun (WGS) entry which is preliminary data.</text>
</comment>
<dbReference type="EMBL" id="MDYL01000011">
    <property type="protein sequence ID" value="OQD74269.1"/>
    <property type="molecule type" value="Genomic_DNA"/>
</dbReference>
<dbReference type="PROSITE" id="PS51352">
    <property type="entry name" value="THIOREDOXIN_2"/>
    <property type="match status" value="1"/>
</dbReference>
<proteinExistence type="inferred from homology"/>
<organism evidence="5 6">
    <name type="scientific">Penicillium decumbens</name>
    <dbReference type="NCBI Taxonomy" id="69771"/>
    <lineage>
        <taxon>Eukaryota</taxon>
        <taxon>Fungi</taxon>
        <taxon>Dikarya</taxon>
        <taxon>Ascomycota</taxon>
        <taxon>Pezizomycotina</taxon>
        <taxon>Eurotiomycetes</taxon>
        <taxon>Eurotiomycetidae</taxon>
        <taxon>Eurotiales</taxon>
        <taxon>Aspergillaceae</taxon>
        <taxon>Penicillium</taxon>
    </lineage>
</organism>
<evidence type="ECO:0000256" key="3">
    <source>
        <dbReference type="SAM" id="SignalP"/>
    </source>
</evidence>
<protein>
    <recommendedName>
        <fullName evidence="4">Thioredoxin domain-containing protein</fullName>
    </recommendedName>
</protein>
<dbReference type="STRING" id="69771.A0A1V6PB50"/>
<dbReference type="OrthoDB" id="4225815at2759"/>
<feature type="chain" id="PRO_5012709153" description="Thioredoxin domain-containing protein" evidence="3">
    <location>
        <begin position="22"/>
        <end position="137"/>
    </location>
</feature>
<feature type="signal peptide" evidence="3">
    <location>
        <begin position="1"/>
        <end position="21"/>
    </location>
</feature>
<dbReference type="PRINTS" id="PR00421">
    <property type="entry name" value="THIOREDOXIN"/>
</dbReference>
<dbReference type="Gene3D" id="3.40.30.10">
    <property type="entry name" value="Glutaredoxin"/>
    <property type="match status" value="1"/>
</dbReference>
<dbReference type="OMA" id="CQALMPD"/>
<dbReference type="InterPro" id="IPR036249">
    <property type="entry name" value="Thioredoxin-like_sf"/>
</dbReference>
<dbReference type="InterPro" id="IPR013766">
    <property type="entry name" value="Thioredoxin_domain"/>
</dbReference>
<dbReference type="InterPro" id="IPR017937">
    <property type="entry name" value="Thioredoxin_CS"/>
</dbReference>
<dbReference type="FunFam" id="3.40.30.10:FF:000245">
    <property type="entry name" value="Thioredoxin"/>
    <property type="match status" value="1"/>
</dbReference>
<dbReference type="Proteomes" id="UP000191522">
    <property type="component" value="Unassembled WGS sequence"/>
</dbReference>
<dbReference type="Pfam" id="PF00085">
    <property type="entry name" value="Thioredoxin"/>
    <property type="match status" value="1"/>
</dbReference>
<dbReference type="PROSITE" id="PS00194">
    <property type="entry name" value="THIOREDOXIN_1"/>
    <property type="match status" value="1"/>
</dbReference>
<dbReference type="SUPFAM" id="SSF52833">
    <property type="entry name" value="Thioredoxin-like"/>
    <property type="match status" value="1"/>
</dbReference>
<evidence type="ECO:0000313" key="5">
    <source>
        <dbReference type="EMBL" id="OQD74269.1"/>
    </source>
</evidence>
<sequence>MELSTILIITVLFIAFRVIQARRDASKPMMSHGKVANIDNLAIFKALTSEGPAVVDFYATWCGPCRAVAPKVGELSEKYQKVRFIQVDVDKLREVASQFQVTAMPTFVFLKDGKEVGQRVRGADVRALEAGIQSLSG</sequence>